<dbReference type="EMBL" id="CP081201">
    <property type="protein sequence ID" value="UXZ98954.1"/>
    <property type="molecule type" value="Genomic_DNA"/>
</dbReference>
<sequence length="104" mass="11887">MTSRLNLRNSSAESVFCGLSCFIFKKKPKMVLKRKFAEDSRDLLSQLNLATAEMMSLPISSIGSCEWRIAQSRQEQAFLRWHCYISNENVVRLKEPRLATACVA</sequence>
<name>A0ABY6FMA2_9PSED</name>
<dbReference type="Proteomes" id="UP001063228">
    <property type="component" value="Chromosome"/>
</dbReference>
<gene>
    <name evidence="1" type="ORF">K3169_14300</name>
</gene>
<accession>A0ABY6FMA2</accession>
<organism evidence="1 2">
    <name type="scientific">Pseudomonas phytophila</name>
    <dbReference type="NCBI Taxonomy" id="2867264"/>
    <lineage>
        <taxon>Bacteria</taxon>
        <taxon>Pseudomonadati</taxon>
        <taxon>Pseudomonadota</taxon>
        <taxon>Gammaproteobacteria</taxon>
        <taxon>Pseudomonadales</taxon>
        <taxon>Pseudomonadaceae</taxon>
        <taxon>Pseudomonas</taxon>
    </lineage>
</organism>
<reference evidence="1" key="1">
    <citation type="submission" date="2021-08" db="EMBL/GenBank/DDBJ databases">
        <title>Complete genome sequence of Pseudomonas phytophila.</title>
        <authorList>
            <person name="Weir B.S."/>
            <person name="Templeton M.D."/>
            <person name="Arshed S."/>
            <person name="Andersen M.T."/>
            <person name="Jayaraman J."/>
        </authorList>
    </citation>
    <scope>NUCLEOTIDE SEQUENCE</scope>
    <source>
        <strain evidence="1">ICMP 23753</strain>
    </source>
</reference>
<evidence type="ECO:0000313" key="2">
    <source>
        <dbReference type="Proteomes" id="UP001063228"/>
    </source>
</evidence>
<protein>
    <submittedName>
        <fullName evidence="1">Uncharacterized protein</fullName>
    </submittedName>
</protein>
<dbReference type="RefSeq" id="WP_141562250.1">
    <property type="nucleotide sequence ID" value="NZ_CP081201.1"/>
</dbReference>
<evidence type="ECO:0000313" key="1">
    <source>
        <dbReference type="EMBL" id="UXZ98954.1"/>
    </source>
</evidence>
<proteinExistence type="predicted"/>
<keyword evidence="2" id="KW-1185">Reference proteome</keyword>